<proteinExistence type="predicted"/>
<evidence type="ECO:0000313" key="3">
    <source>
        <dbReference type="Proteomes" id="UP000297245"/>
    </source>
</evidence>
<gene>
    <name evidence="2" type="ORF">K435DRAFT_246459</name>
</gene>
<accession>A0A4V4HEG0</accession>
<keyword evidence="1" id="KW-0812">Transmembrane</keyword>
<reference evidence="2 3" key="1">
    <citation type="journal article" date="2019" name="Nat. Ecol. Evol.">
        <title>Megaphylogeny resolves global patterns of mushroom evolution.</title>
        <authorList>
            <person name="Varga T."/>
            <person name="Krizsan K."/>
            <person name="Foldi C."/>
            <person name="Dima B."/>
            <person name="Sanchez-Garcia M."/>
            <person name="Sanchez-Ramirez S."/>
            <person name="Szollosi G.J."/>
            <person name="Szarkandi J.G."/>
            <person name="Papp V."/>
            <person name="Albert L."/>
            <person name="Andreopoulos W."/>
            <person name="Angelini C."/>
            <person name="Antonin V."/>
            <person name="Barry K.W."/>
            <person name="Bougher N.L."/>
            <person name="Buchanan P."/>
            <person name="Buyck B."/>
            <person name="Bense V."/>
            <person name="Catcheside P."/>
            <person name="Chovatia M."/>
            <person name="Cooper J."/>
            <person name="Damon W."/>
            <person name="Desjardin D."/>
            <person name="Finy P."/>
            <person name="Geml J."/>
            <person name="Haridas S."/>
            <person name="Hughes K."/>
            <person name="Justo A."/>
            <person name="Karasinski D."/>
            <person name="Kautmanova I."/>
            <person name="Kiss B."/>
            <person name="Kocsube S."/>
            <person name="Kotiranta H."/>
            <person name="LaButti K.M."/>
            <person name="Lechner B.E."/>
            <person name="Liimatainen K."/>
            <person name="Lipzen A."/>
            <person name="Lukacs Z."/>
            <person name="Mihaltcheva S."/>
            <person name="Morgado L.N."/>
            <person name="Niskanen T."/>
            <person name="Noordeloos M.E."/>
            <person name="Ohm R.A."/>
            <person name="Ortiz-Santana B."/>
            <person name="Ovrebo C."/>
            <person name="Racz N."/>
            <person name="Riley R."/>
            <person name="Savchenko A."/>
            <person name="Shiryaev A."/>
            <person name="Soop K."/>
            <person name="Spirin V."/>
            <person name="Szebenyi C."/>
            <person name="Tomsovsky M."/>
            <person name="Tulloss R.E."/>
            <person name="Uehling J."/>
            <person name="Grigoriev I.V."/>
            <person name="Vagvolgyi C."/>
            <person name="Papp T."/>
            <person name="Martin F.M."/>
            <person name="Miettinen O."/>
            <person name="Hibbett D.S."/>
            <person name="Nagy L.G."/>
        </authorList>
    </citation>
    <scope>NUCLEOTIDE SEQUENCE [LARGE SCALE GENOMIC DNA]</scope>
    <source>
        <strain evidence="2 3">CBS 962.96</strain>
    </source>
</reference>
<keyword evidence="3" id="KW-1185">Reference proteome</keyword>
<keyword evidence="1" id="KW-1133">Transmembrane helix</keyword>
<evidence type="ECO:0000313" key="2">
    <source>
        <dbReference type="EMBL" id="THU90875.1"/>
    </source>
</evidence>
<dbReference type="Proteomes" id="UP000297245">
    <property type="component" value="Unassembled WGS sequence"/>
</dbReference>
<dbReference type="EMBL" id="ML179322">
    <property type="protein sequence ID" value="THU90875.1"/>
    <property type="molecule type" value="Genomic_DNA"/>
</dbReference>
<dbReference type="AlphaFoldDB" id="A0A4V4HEG0"/>
<organism evidence="2 3">
    <name type="scientific">Dendrothele bispora (strain CBS 962.96)</name>
    <dbReference type="NCBI Taxonomy" id="1314807"/>
    <lineage>
        <taxon>Eukaryota</taxon>
        <taxon>Fungi</taxon>
        <taxon>Dikarya</taxon>
        <taxon>Basidiomycota</taxon>
        <taxon>Agaricomycotina</taxon>
        <taxon>Agaricomycetes</taxon>
        <taxon>Agaricomycetidae</taxon>
        <taxon>Agaricales</taxon>
        <taxon>Agaricales incertae sedis</taxon>
        <taxon>Dendrothele</taxon>
    </lineage>
</organism>
<evidence type="ECO:0000256" key="1">
    <source>
        <dbReference type="SAM" id="Phobius"/>
    </source>
</evidence>
<sequence>MYMAAAYFAKRQLPDNSCQAATEGRLGGGSYFFKQVATVLVSLGLVAIVHMFN</sequence>
<protein>
    <submittedName>
        <fullName evidence="2">Uncharacterized protein</fullName>
    </submittedName>
</protein>
<feature type="transmembrane region" description="Helical" evidence="1">
    <location>
        <begin position="32"/>
        <end position="52"/>
    </location>
</feature>
<name>A0A4V4HEG0_DENBC</name>
<keyword evidence="1" id="KW-0472">Membrane</keyword>